<name>A0A965ZE40_9SPHI</name>
<accession>A0A965ZE40</accession>
<reference evidence="1" key="1">
    <citation type="submission" date="2020-01" db="EMBL/GenBank/DDBJ databases">
        <authorList>
            <person name="Seo Y.L."/>
        </authorList>
    </citation>
    <scope>NUCLEOTIDE SEQUENCE</scope>
    <source>
        <strain evidence="1">R11</strain>
    </source>
</reference>
<proteinExistence type="predicted"/>
<evidence type="ECO:0000313" key="1">
    <source>
        <dbReference type="EMBL" id="NCD68001.1"/>
    </source>
</evidence>
<dbReference type="Proteomes" id="UP000638732">
    <property type="component" value="Unassembled WGS sequence"/>
</dbReference>
<keyword evidence="2" id="KW-1185">Reference proteome</keyword>
<dbReference type="RefSeq" id="WP_166584026.1">
    <property type="nucleotide sequence ID" value="NZ_WWEO01000033.1"/>
</dbReference>
<comment type="caution">
    <text evidence="1">The sequence shown here is derived from an EMBL/GenBank/DDBJ whole genome shotgun (WGS) entry which is preliminary data.</text>
</comment>
<gene>
    <name evidence="1" type="ORF">GSY63_01380</name>
</gene>
<sequence>MVPFNLQIELGARPVTFSVEQLDPLADMAGFMRYQVRTFRDCAIVFVNVEEEQMLPDDLIGFSEDEVFTPPEVNVIAQAIRQYHDSRNWNSDQMVFDF</sequence>
<organism evidence="1 2">
    <name type="scientific">Mucilaginibacter agri</name>
    <dbReference type="NCBI Taxonomy" id="2695265"/>
    <lineage>
        <taxon>Bacteria</taxon>
        <taxon>Pseudomonadati</taxon>
        <taxon>Bacteroidota</taxon>
        <taxon>Sphingobacteriia</taxon>
        <taxon>Sphingobacteriales</taxon>
        <taxon>Sphingobacteriaceae</taxon>
        <taxon>Mucilaginibacter</taxon>
    </lineage>
</organism>
<protein>
    <submittedName>
        <fullName evidence="1">Uncharacterized protein</fullName>
    </submittedName>
</protein>
<dbReference type="EMBL" id="WWEO01000033">
    <property type="protein sequence ID" value="NCD68001.1"/>
    <property type="molecule type" value="Genomic_DNA"/>
</dbReference>
<evidence type="ECO:0000313" key="2">
    <source>
        <dbReference type="Proteomes" id="UP000638732"/>
    </source>
</evidence>
<reference evidence="1" key="2">
    <citation type="submission" date="2020-10" db="EMBL/GenBank/DDBJ databases">
        <title>Mucilaginibacter sp. nov., isolated from soil.</title>
        <authorList>
            <person name="Jeon C.O."/>
        </authorList>
    </citation>
    <scope>NUCLEOTIDE SEQUENCE</scope>
    <source>
        <strain evidence="1">R11</strain>
    </source>
</reference>
<dbReference type="AlphaFoldDB" id="A0A965ZE40"/>